<dbReference type="OrthoDB" id="2664085at2"/>
<accession>A0A167DMH6</accession>
<gene>
    <name evidence="2" type="ORF">PNBC_10890</name>
</gene>
<feature type="domain" description="HTH LytTR-type" evidence="1">
    <location>
        <begin position="16"/>
        <end position="86"/>
    </location>
</feature>
<dbReference type="RefSeq" id="WP_068657988.1">
    <property type="nucleotide sequence ID" value="NZ_CP017770.1"/>
</dbReference>
<dbReference type="Pfam" id="PF04397">
    <property type="entry name" value="LytTR"/>
    <property type="match status" value="1"/>
</dbReference>
<dbReference type="STRING" id="1763538.LPB68_03070"/>
<sequence length="127" mass="14877">MQQYLSVTKDIEGESGIVSLDGKDIIFLEWSGRLARLLVHTLDHTYYTMGTMKYWTTVLNNSDYRFEIVDRNNAVNVDRIKRLDPILCKAYFEDNLNKNSKYCTMAINRYRKLEREIVTSNPSIIVT</sequence>
<evidence type="ECO:0000259" key="1">
    <source>
        <dbReference type="Pfam" id="PF04397"/>
    </source>
</evidence>
<dbReference type="KEGG" id="pcx:LPB68_03070"/>
<dbReference type="InterPro" id="IPR007492">
    <property type="entry name" value="LytTR_DNA-bd_dom"/>
</dbReference>
<dbReference type="AlphaFoldDB" id="A0A167DMH6"/>
<protein>
    <recommendedName>
        <fullName evidence="1">HTH LytTR-type domain-containing protein</fullName>
    </recommendedName>
</protein>
<proteinExistence type="predicted"/>
<reference evidence="2 3" key="1">
    <citation type="submission" date="2016-02" db="EMBL/GenBank/DDBJ databases">
        <title>Paenibacillus sp. LPB0068, isolated from Crassostrea gigas.</title>
        <authorList>
            <person name="Shin S.-K."/>
            <person name="Yi H."/>
        </authorList>
    </citation>
    <scope>NUCLEOTIDE SEQUENCE [LARGE SCALE GENOMIC DNA]</scope>
    <source>
        <strain evidence="2 3">LPB0068</strain>
    </source>
</reference>
<evidence type="ECO:0000313" key="2">
    <source>
        <dbReference type="EMBL" id="OAB74560.1"/>
    </source>
</evidence>
<dbReference type="Gene3D" id="2.40.50.1020">
    <property type="entry name" value="LytTr DNA-binding domain"/>
    <property type="match status" value="1"/>
</dbReference>
<keyword evidence="3" id="KW-1185">Reference proteome</keyword>
<dbReference type="GO" id="GO:0003677">
    <property type="term" value="F:DNA binding"/>
    <property type="evidence" value="ECO:0007669"/>
    <property type="project" value="InterPro"/>
</dbReference>
<organism evidence="2 3">
    <name type="scientific">Paenibacillus crassostreae</name>
    <dbReference type="NCBI Taxonomy" id="1763538"/>
    <lineage>
        <taxon>Bacteria</taxon>
        <taxon>Bacillati</taxon>
        <taxon>Bacillota</taxon>
        <taxon>Bacilli</taxon>
        <taxon>Bacillales</taxon>
        <taxon>Paenibacillaceae</taxon>
        <taxon>Paenibacillus</taxon>
    </lineage>
</organism>
<name>A0A167DMH6_9BACL</name>
<evidence type="ECO:0000313" key="3">
    <source>
        <dbReference type="Proteomes" id="UP000077134"/>
    </source>
</evidence>
<dbReference type="Proteomes" id="UP000077134">
    <property type="component" value="Unassembled WGS sequence"/>
</dbReference>
<dbReference type="EMBL" id="LSFN01000014">
    <property type="protein sequence ID" value="OAB74560.1"/>
    <property type="molecule type" value="Genomic_DNA"/>
</dbReference>
<comment type="caution">
    <text evidence="2">The sequence shown here is derived from an EMBL/GenBank/DDBJ whole genome shotgun (WGS) entry which is preliminary data.</text>
</comment>